<evidence type="ECO:0000256" key="8">
    <source>
        <dbReference type="RuleBase" id="RU363032"/>
    </source>
</evidence>
<evidence type="ECO:0000256" key="6">
    <source>
        <dbReference type="ARBA" id="ARBA00022989"/>
    </source>
</evidence>
<dbReference type="PANTHER" id="PTHR30614">
    <property type="entry name" value="MEMBRANE COMPONENT OF AMINO ACID ABC TRANSPORTER"/>
    <property type="match status" value="1"/>
</dbReference>
<evidence type="ECO:0000256" key="4">
    <source>
        <dbReference type="ARBA" id="ARBA00022475"/>
    </source>
</evidence>
<keyword evidence="4" id="KW-1003">Cell membrane</keyword>
<evidence type="ECO:0000256" key="3">
    <source>
        <dbReference type="ARBA" id="ARBA00022448"/>
    </source>
</evidence>
<dbReference type="Pfam" id="PF00528">
    <property type="entry name" value="BPD_transp_1"/>
    <property type="match status" value="1"/>
</dbReference>
<dbReference type="GO" id="GO:0022857">
    <property type="term" value="F:transmembrane transporter activity"/>
    <property type="evidence" value="ECO:0007669"/>
    <property type="project" value="InterPro"/>
</dbReference>
<dbReference type="Gene3D" id="1.10.3720.10">
    <property type="entry name" value="MetI-like"/>
    <property type="match status" value="1"/>
</dbReference>
<evidence type="ECO:0000313" key="10">
    <source>
        <dbReference type="EMBL" id="ABO54577.1"/>
    </source>
</evidence>
<dbReference type="InterPro" id="IPR035906">
    <property type="entry name" value="MetI-like_sf"/>
</dbReference>
<feature type="domain" description="ABC transmembrane type-1" evidence="9">
    <location>
        <begin position="38"/>
        <end position="245"/>
    </location>
</feature>
<feature type="transmembrane region" description="Helical" evidence="8">
    <location>
        <begin position="227"/>
        <end position="252"/>
    </location>
</feature>
<name>A4JE74_BURVG</name>
<keyword evidence="5 8" id="KW-0812">Transmembrane</keyword>
<gene>
    <name evidence="10" type="ordered locus">Bcep1808_1570</name>
</gene>
<dbReference type="InterPro" id="IPR010065">
    <property type="entry name" value="AA_ABC_transptr_permease_3TM"/>
</dbReference>
<organism evidence="10 11">
    <name type="scientific">Burkholderia vietnamiensis (strain G4 / LMG 22486)</name>
    <name type="common">Burkholderia cepacia (strain R1808)</name>
    <dbReference type="NCBI Taxonomy" id="269482"/>
    <lineage>
        <taxon>Bacteria</taxon>
        <taxon>Pseudomonadati</taxon>
        <taxon>Pseudomonadota</taxon>
        <taxon>Betaproteobacteria</taxon>
        <taxon>Burkholderiales</taxon>
        <taxon>Burkholderiaceae</taxon>
        <taxon>Burkholderia</taxon>
        <taxon>Burkholderia cepacia complex</taxon>
    </lineage>
</organism>
<evidence type="ECO:0000313" key="11">
    <source>
        <dbReference type="Proteomes" id="UP000002287"/>
    </source>
</evidence>
<sequence length="262" mass="28326">MRRIAAFPVSLTRSRPPRSHHLMFGLAPKYLSWLWQGFLVTLGLAAASALAASVGGLLLAVMRHARGAAPRMLAAGYVVALRNTPLLVQLLFWYFGVASLLPDTWIAWLNARHRLDIGPLTLAWPSFEFVAGWVGLSAYTAAFVAEECEAGLRGVRRAQHDAAAALGLTPMQSLRYVVLPQAVRIALPPLFGQYMNLVKNSSLAMAIGVAELSYASRQVETETFKTFAAFGIATVLYVAAVAAIEAAAYAATQWRDRLGAGR</sequence>
<dbReference type="SUPFAM" id="SSF161098">
    <property type="entry name" value="MetI-like"/>
    <property type="match status" value="1"/>
</dbReference>
<evidence type="ECO:0000256" key="2">
    <source>
        <dbReference type="ARBA" id="ARBA00010072"/>
    </source>
</evidence>
<dbReference type="EMBL" id="CP000614">
    <property type="protein sequence ID" value="ABO54577.1"/>
    <property type="molecule type" value="Genomic_DNA"/>
</dbReference>
<dbReference type="NCBIfam" id="TIGR01726">
    <property type="entry name" value="HEQRo_perm_3TM"/>
    <property type="match status" value="1"/>
</dbReference>
<dbReference type="CDD" id="cd06261">
    <property type="entry name" value="TM_PBP2"/>
    <property type="match status" value="1"/>
</dbReference>
<evidence type="ECO:0000256" key="7">
    <source>
        <dbReference type="ARBA" id="ARBA00023136"/>
    </source>
</evidence>
<dbReference type="GO" id="GO:0043190">
    <property type="term" value="C:ATP-binding cassette (ABC) transporter complex"/>
    <property type="evidence" value="ECO:0007669"/>
    <property type="project" value="InterPro"/>
</dbReference>
<dbReference type="KEGG" id="bvi:Bcep1808_1570"/>
<comment type="similarity">
    <text evidence="2">Belongs to the binding-protein-dependent transport system permease family. HisMQ subfamily.</text>
</comment>
<proteinExistence type="inferred from homology"/>
<comment type="subcellular location">
    <subcellularLocation>
        <location evidence="1">Cell inner membrane</location>
        <topology evidence="1">Multi-pass membrane protein</topology>
    </subcellularLocation>
    <subcellularLocation>
        <location evidence="8">Cell membrane</location>
        <topology evidence="8">Multi-pass membrane protein</topology>
    </subcellularLocation>
</comment>
<accession>A4JE74</accession>
<keyword evidence="6 8" id="KW-1133">Transmembrane helix</keyword>
<dbReference type="Proteomes" id="UP000002287">
    <property type="component" value="Chromosome 1"/>
</dbReference>
<evidence type="ECO:0000256" key="5">
    <source>
        <dbReference type="ARBA" id="ARBA00022692"/>
    </source>
</evidence>
<keyword evidence="3 8" id="KW-0813">Transport</keyword>
<dbReference type="PROSITE" id="PS50928">
    <property type="entry name" value="ABC_TM1"/>
    <property type="match status" value="1"/>
</dbReference>
<dbReference type="GO" id="GO:0006865">
    <property type="term" value="P:amino acid transport"/>
    <property type="evidence" value="ECO:0007669"/>
    <property type="project" value="TreeGrafter"/>
</dbReference>
<dbReference type="AlphaFoldDB" id="A4JE74"/>
<dbReference type="InterPro" id="IPR000515">
    <property type="entry name" value="MetI-like"/>
</dbReference>
<evidence type="ECO:0000256" key="1">
    <source>
        <dbReference type="ARBA" id="ARBA00004429"/>
    </source>
</evidence>
<dbReference type="HOGENOM" id="CLU_019602_1_3_4"/>
<reference evidence="11" key="1">
    <citation type="submission" date="2007-03" db="EMBL/GenBank/DDBJ databases">
        <title>Complete sequence of chromosome 1 of Burkholderia vietnamiensis G4.</title>
        <authorList>
            <consortium name="US DOE Joint Genome Institute"/>
            <person name="Copeland A."/>
            <person name="Lucas S."/>
            <person name="Lapidus A."/>
            <person name="Barry K."/>
            <person name="Detter J.C."/>
            <person name="Glavina del Rio T."/>
            <person name="Hammon N."/>
            <person name="Israni S."/>
            <person name="Dalin E."/>
            <person name="Tice H."/>
            <person name="Pitluck S."/>
            <person name="Chain P."/>
            <person name="Malfatti S."/>
            <person name="Shin M."/>
            <person name="Vergez L."/>
            <person name="Schmutz J."/>
            <person name="Larimer F."/>
            <person name="Land M."/>
            <person name="Hauser L."/>
            <person name="Kyrpides N."/>
            <person name="Tiedje J."/>
            <person name="Richardson P."/>
        </authorList>
    </citation>
    <scope>NUCLEOTIDE SEQUENCE [LARGE SCALE GENOMIC DNA]</scope>
    <source>
        <strain evidence="11">G4 / LMG 22486</strain>
    </source>
</reference>
<protein>
    <submittedName>
        <fullName evidence="10">Amino acid ABC transporter membrane protein 1, PAAT family</fullName>
    </submittedName>
</protein>
<dbReference type="eggNOG" id="COG0765">
    <property type="taxonomic scope" value="Bacteria"/>
</dbReference>
<evidence type="ECO:0000259" key="9">
    <source>
        <dbReference type="PROSITE" id="PS50928"/>
    </source>
</evidence>
<feature type="transmembrane region" description="Helical" evidence="8">
    <location>
        <begin position="38"/>
        <end position="61"/>
    </location>
</feature>
<dbReference type="PANTHER" id="PTHR30614:SF47">
    <property type="entry name" value="ABC TRANSPORTER PERMEASE"/>
    <property type="match status" value="1"/>
</dbReference>
<dbReference type="InterPro" id="IPR043429">
    <property type="entry name" value="ArtM/GltK/GlnP/TcyL/YhdX-like"/>
</dbReference>
<keyword evidence="7 8" id="KW-0472">Membrane</keyword>